<keyword evidence="1" id="KW-0472">Membrane</keyword>
<keyword evidence="3" id="KW-1185">Reference proteome</keyword>
<evidence type="ECO:0000313" key="3">
    <source>
        <dbReference type="Proteomes" id="UP000447434"/>
    </source>
</evidence>
<comment type="caution">
    <text evidence="2">The sequence shown here is derived from an EMBL/GenBank/DDBJ whole genome shotgun (WGS) entry which is preliminary data.</text>
</comment>
<protein>
    <submittedName>
        <fullName evidence="2">Uncharacterized protein</fullName>
    </submittedName>
</protein>
<accession>A0A6A4R0N5</accession>
<feature type="transmembrane region" description="Helical" evidence="1">
    <location>
        <begin position="50"/>
        <end position="70"/>
    </location>
</feature>
<keyword evidence="1" id="KW-0812">Transmembrane</keyword>
<dbReference type="AlphaFoldDB" id="A0A6A4R0N5"/>
<name>A0A6A4R0N5_LUPAL</name>
<gene>
    <name evidence="2" type="ORF">Lalb_Chr02g0155831</name>
</gene>
<evidence type="ECO:0000256" key="1">
    <source>
        <dbReference type="SAM" id="Phobius"/>
    </source>
</evidence>
<feature type="transmembrane region" description="Helical" evidence="1">
    <location>
        <begin position="20"/>
        <end position="38"/>
    </location>
</feature>
<keyword evidence="1" id="KW-1133">Transmembrane helix</keyword>
<evidence type="ECO:0000313" key="2">
    <source>
        <dbReference type="EMBL" id="KAE9619680.1"/>
    </source>
</evidence>
<reference evidence="3" key="1">
    <citation type="journal article" date="2020" name="Nat. Commun.">
        <title>Genome sequence of the cluster root forming white lupin.</title>
        <authorList>
            <person name="Hufnagel B."/>
            <person name="Marques A."/>
            <person name="Soriano A."/>
            <person name="Marques L."/>
            <person name="Divol F."/>
            <person name="Doumas P."/>
            <person name="Sallet E."/>
            <person name="Mancinotti D."/>
            <person name="Carrere S."/>
            <person name="Marande W."/>
            <person name="Arribat S."/>
            <person name="Keller J."/>
            <person name="Huneau C."/>
            <person name="Blein T."/>
            <person name="Aime D."/>
            <person name="Laguerre M."/>
            <person name="Taylor J."/>
            <person name="Schubert V."/>
            <person name="Nelson M."/>
            <person name="Geu-Flores F."/>
            <person name="Crespi M."/>
            <person name="Gallardo-Guerrero K."/>
            <person name="Delaux P.-M."/>
            <person name="Salse J."/>
            <person name="Berges H."/>
            <person name="Guyot R."/>
            <person name="Gouzy J."/>
            <person name="Peret B."/>
        </authorList>
    </citation>
    <scope>NUCLEOTIDE SEQUENCE [LARGE SCALE GENOMIC DNA]</scope>
    <source>
        <strain evidence="3">cv. Amiga</strain>
    </source>
</reference>
<dbReference type="Proteomes" id="UP000447434">
    <property type="component" value="Chromosome 2"/>
</dbReference>
<sequence length="94" mass="11393">MTCRHGIEIDITTFTSSRSLPFFSYKIFCVMFILIVQYKTLIGDSLWHCFFSQTCSIITMMKFPMFLKIFGRLNFRIRWWFLCGNCYRKDTNKR</sequence>
<proteinExistence type="predicted"/>
<organism evidence="2 3">
    <name type="scientific">Lupinus albus</name>
    <name type="common">White lupine</name>
    <name type="synonym">Lupinus termis</name>
    <dbReference type="NCBI Taxonomy" id="3870"/>
    <lineage>
        <taxon>Eukaryota</taxon>
        <taxon>Viridiplantae</taxon>
        <taxon>Streptophyta</taxon>
        <taxon>Embryophyta</taxon>
        <taxon>Tracheophyta</taxon>
        <taxon>Spermatophyta</taxon>
        <taxon>Magnoliopsida</taxon>
        <taxon>eudicotyledons</taxon>
        <taxon>Gunneridae</taxon>
        <taxon>Pentapetalae</taxon>
        <taxon>rosids</taxon>
        <taxon>fabids</taxon>
        <taxon>Fabales</taxon>
        <taxon>Fabaceae</taxon>
        <taxon>Papilionoideae</taxon>
        <taxon>50 kb inversion clade</taxon>
        <taxon>genistoids sensu lato</taxon>
        <taxon>core genistoids</taxon>
        <taxon>Genisteae</taxon>
        <taxon>Lupinus</taxon>
    </lineage>
</organism>
<dbReference type="EMBL" id="WOCE01000002">
    <property type="protein sequence ID" value="KAE9619680.1"/>
    <property type="molecule type" value="Genomic_DNA"/>
</dbReference>